<evidence type="ECO:0000313" key="2">
    <source>
        <dbReference type="EMBL" id="MBB4105553.1"/>
    </source>
</evidence>
<dbReference type="GO" id="GO:0008410">
    <property type="term" value="F:CoA-transferase activity"/>
    <property type="evidence" value="ECO:0007669"/>
    <property type="project" value="TreeGrafter"/>
</dbReference>
<gene>
    <name evidence="2" type="ORF">GGQ66_004140</name>
</gene>
<accession>A0A7W6K5G5</accession>
<dbReference type="InterPro" id="IPR044855">
    <property type="entry name" value="CoA-Trfase_III_dom3_sf"/>
</dbReference>
<dbReference type="Pfam" id="PF02515">
    <property type="entry name" value="CoA_transf_3"/>
    <property type="match status" value="1"/>
</dbReference>
<dbReference type="EMBL" id="JACIDU010000023">
    <property type="protein sequence ID" value="MBB4105553.1"/>
    <property type="molecule type" value="Genomic_DNA"/>
</dbReference>
<evidence type="ECO:0000256" key="1">
    <source>
        <dbReference type="ARBA" id="ARBA00022679"/>
    </source>
</evidence>
<comment type="caution">
    <text evidence="2">The sequence shown here is derived from an EMBL/GenBank/DDBJ whole genome shotgun (WGS) entry which is preliminary data.</text>
</comment>
<dbReference type="PANTHER" id="PTHR48207:SF3">
    <property type="entry name" value="SUCCINATE--HYDROXYMETHYLGLUTARATE COA-TRANSFERASE"/>
    <property type="match status" value="1"/>
</dbReference>
<dbReference type="AlphaFoldDB" id="A0A7W6K5G5"/>
<dbReference type="InterPro" id="IPR003673">
    <property type="entry name" value="CoA-Trfase_fam_III"/>
</dbReference>
<dbReference type="SUPFAM" id="SSF89796">
    <property type="entry name" value="CoA-transferase family III (CaiB/BaiF)"/>
    <property type="match status" value="1"/>
</dbReference>
<reference evidence="2 3" key="1">
    <citation type="submission" date="2020-08" db="EMBL/GenBank/DDBJ databases">
        <title>Genomic Encyclopedia of Type Strains, Phase IV (KMG-IV): sequencing the most valuable type-strain genomes for metagenomic binning, comparative biology and taxonomic classification.</title>
        <authorList>
            <person name="Goeker M."/>
        </authorList>
    </citation>
    <scope>NUCLEOTIDE SEQUENCE [LARGE SCALE GENOMIC DNA]</scope>
    <source>
        <strain evidence="2 3">DSM 26385</strain>
    </source>
</reference>
<dbReference type="Gene3D" id="3.30.1540.10">
    <property type="entry name" value="formyl-coa transferase, domain 3"/>
    <property type="match status" value="1"/>
</dbReference>
<name>A0A7W6K5G5_9HYPH</name>
<sequence length="415" mass="44483">MSEPARTPSAGCLSHLVVLDLSRVFAGPLAGQILADFGADVIKIEHPVHGDDVRHLGIHRKDAEGRETGETSSFLAMNRGKRSVAIDLKAPEGQALVRKLAEQADVVIENFKAGTLDRYGLGYEDLKAINPRLVYCSITGFGQTGPSADLPGYDPLFQALSGLMSITGVPDGDPGAGPNLVGYSVSDITAGLYATIAILGAIAHRDQGGNGQHIDLALLDAQVAALSHIAMNYLVSGRTPVRAGSASQITCPWQAFHCRDGDLMIAVGNDRQFVRLCDVLGIPGTGADPQFRTNRDRMANRKMLLPRLDSAFLQRDVQEWTRLLTEADVPCSAINSIPQMLEDPQIRHRQMVIELPHEQTGTVQLIANPVRFSETPAVYRRPPPALGADTQAVLAEKLALSAAEIAALSEAGIIR</sequence>
<keyword evidence="3" id="KW-1185">Reference proteome</keyword>
<dbReference type="Proteomes" id="UP000584824">
    <property type="component" value="Unassembled WGS sequence"/>
</dbReference>
<organism evidence="2 3">
    <name type="scientific">Allorhizobium borbori</name>
    <dbReference type="NCBI Taxonomy" id="485907"/>
    <lineage>
        <taxon>Bacteria</taxon>
        <taxon>Pseudomonadati</taxon>
        <taxon>Pseudomonadota</taxon>
        <taxon>Alphaproteobacteria</taxon>
        <taxon>Hyphomicrobiales</taxon>
        <taxon>Rhizobiaceae</taxon>
        <taxon>Rhizobium/Agrobacterium group</taxon>
        <taxon>Allorhizobium</taxon>
    </lineage>
</organism>
<dbReference type="PANTHER" id="PTHR48207">
    <property type="entry name" value="SUCCINATE--HYDROXYMETHYLGLUTARATE COA-TRANSFERASE"/>
    <property type="match status" value="1"/>
</dbReference>
<dbReference type="Gene3D" id="3.40.50.10540">
    <property type="entry name" value="Crotonobetainyl-coa:carnitine coa-transferase, domain 1"/>
    <property type="match status" value="1"/>
</dbReference>
<dbReference type="InterPro" id="IPR050483">
    <property type="entry name" value="CoA-transferase_III_domain"/>
</dbReference>
<dbReference type="InterPro" id="IPR023606">
    <property type="entry name" value="CoA-Trfase_III_dom_1_sf"/>
</dbReference>
<proteinExistence type="predicted"/>
<protein>
    <submittedName>
        <fullName evidence="2">Crotonobetainyl-CoA:carnitine CoA-transferase CaiB-like acyl-CoA transferase</fullName>
    </submittedName>
</protein>
<keyword evidence="1 2" id="KW-0808">Transferase</keyword>
<evidence type="ECO:0000313" key="3">
    <source>
        <dbReference type="Proteomes" id="UP000584824"/>
    </source>
</evidence>
<dbReference type="RefSeq" id="WP_183795127.1">
    <property type="nucleotide sequence ID" value="NZ_JACIDU010000023.1"/>
</dbReference>